<comment type="catalytic activity">
    <reaction evidence="10">
        <text>[protein]-C-terminal S-[(2E,6E)-farnesyl]-L-cysteine + S-adenosyl-L-methionine = [protein]-C-terminal S-[(2E,6E)-farnesyl]-L-cysteine methyl ester + S-adenosyl-L-homocysteine</text>
        <dbReference type="Rhea" id="RHEA:21672"/>
        <dbReference type="Rhea" id="RHEA-COMP:12125"/>
        <dbReference type="Rhea" id="RHEA-COMP:12126"/>
        <dbReference type="ChEBI" id="CHEBI:57856"/>
        <dbReference type="ChEBI" id="CHEBI:59789"/>
        <dbReference type="ChEBI" id="CHEBI:90510"/>
        <dbReference type="ChEBI" id="CHEBI:90511"/>
        <dbReference type="EC" id="2.1.1.100"/>
    </reaction>
</comment>
<feature type="transmembrane region" description="Helical" evidence="10">
    <location>
        <begin position="198"/>
        <end position="226"/>
    </location>
</feature>
<organism evidence="11 12">
    <name type="scientific">Coemansia reversa (strain ATCC 12441 / NRRL 1564)</name>
    <dbReference type="NCBI Taxonomy" id="763665"/>
    <lineage>
        <taxon>Eukaryota</taxon>
        <taxon>Fungi</taxon>
        <taxon>Fungi incertae sedis</taxon>
        <taxon>Zoopagomycota</taxon>
        <taxon>Kickxellomycotina</taxon>
        <taxon>Kickxellomycetes</taxon>
        <taxon>Kickxellales</taxon>
        <taxon>Kickxellaceae</taxon>
        <taxon>Coemansia</taxon>
    </lineage>
</organism>
<gene>
    <name evidence="11" type="ORF">COEREDRAFT_81924</name>
</gene>
<dbReference type="EMBL" id="KZ303506">
    <property type="protein sequence ID" value="PIA15597.1"/>
    <property type="molecule type" value="Genomic_DNA"/>
</dbReference>
<feature type="transmembrane region" description="Helical" evidence="10">
    <location>
        <begin position="73"/>
        <end position="94"/>
    </location>
</feature>
<evidence type="ECO:0000256" key="5">
    <source>
        <dbReference type="ARBA" id="ARBA00022679"/>
    </source>
</evidence>
<dbReference type="InterPro" id="IPR025770">
    <property type="entry name" value="PPMT_MeTrfase"/>
</dbReference>
<feature type="transmembrane region" description="Helical" evidence="10">
    <location>
        <begin position="114"/>
        <end position="133"/>
    </location>
</feature>
<dbReference type="Pfam" id="PF04140">
    <property type="entry name" value="ICMT"/>
    <property type="match status" value="1"/>
</dbReference>
<evidence type="ECO:0000256" key="7">
    <source>
        <dbReference type="ARBA" id="ARBA00022692"/>
    </source>
</evidence>
<dbReference type="OrthoDB" id="422086at2759"/>
<evidence type="ECO:0000313" key="12">
    <source>
        <dbReference type="Proteomes" id="UP000242474"/>
    </source>
</evidence>
<comment type="similarity">
    <text evidence="2 10">Belongs to the class VI-like SAM-binding methyltransferase superfamily. Isoprenylcysteine carboxyl methyltransferase family.</text>
</comment>
<reference evidence="11 12" key="1">
    <citation type="journal article" date="2015" name="Genome Biol. Evol.">
        <title>Phylogenomic analyses indicate that early fungi evolved digesting cell walls of algal ancestors of land plants.</title>
        <authorList>
            <person name="Chang Y."/>
            <person name="Wang S."/>
            <person name="Sekimoto S."/>
            <person name="Aerts A.L."/>
            <person name="Choi C."/>
            <person name="Clum A."/>
            <person name="LaButti K.M."/>
            <person name="Lindquist E.A."/>
            <person name="Yee Ngan C."/>
            <person name="Ohm R.A."/>
            <person name="Salamov A.A."/>
            <person name="Grigoriev I.V."/>
            <person name="Spatafora J.W."/>
            <person name="Berbee M.L."/>
        </authorList>
    </citation>
    <scope>NUCLEOTIDE SEQUENCE [LARGE SCALE GENOMIC DNA]</scope>
    <source>
        <strain evidence="11 12">NRRL 1564</strain>
    </source>
</reference>
<keyword evidence="7 10" id="KW-0812">Transmembrane</keyword>
<name>A0A2G5BA41_COERN</name>
<keyword evidence="4 10" id="KW-0489">Methyltransferase</keyword>
<keyword evidence="12" id="KW-1185">Reference proteome</keyword>
<evidence type="ECO:0000256" key="8">
    <source>
        <dbReference type="ARBA" id="ARBA00022989"/>
    </source>
</evidence>
<keyword evidence="8 10" id="KW-1133">Transmembrane helix</keyword>
<dbReference type="InterPro" id="IPR007269">
    <property type="entry name" value="ICMT_MeTrfase"/>
</dbReference>
<sequence>MEQDVRKRAFSPEVGLFRRRPESSEKWWTPIASVDLEEHSPHNIALTACGLGIVMGFGVCAAVAYGWTSTSVFSLYVAIVALYHMLEYLGVALYNPSRTELGSFMFNPDGDNRYTVAMAVSVAEYFIECWVFGRTKEPSAITLIGLVMAIIGQIIRTLAMVTAKASFNHYVATRRAVDHQLITHGVYRYERHPSYVGFFLWAVGLQTMLKNVIATVLFIVALGYFFTKRTRKEEAFLLNFFGNKYQLYKDQTPSLIPVAAIGRISKTGN</sequence>
<dbReference type="Proteomes" id="UP000242474">
    <property type="component" value="Unassembled WGS sequence"/>
</dbReference>
<dbReference type="EC" id="2.1.1.100" evidence="3 10"/>
<evidence type="ECO:0000256" key="2">
    <source>
        <dbReference type="ARBA" id="ARBA00009140"/>
    </source>
</evidence>
<evidence type="ECO:0000313" key="11">
    <source>
        <dbReference type="EMBL" id="PIA15597.1"/>
    </source>
</evidence>
<comment type="subcellular location">
    <subcellularLocation>
        <location evidence="10">Endoplasmic reticulum membrane</location>
        <topology evidence="10">Multi-pass membrane protein</topology>
    </subcellularLocation>
    <subcellularLocation>
        <location evidence="1">Membrane</location>
        <topology evidence="1">Multi-pass membrane protein</topology>
    </subcellularLocation>
</comment>
<dbReference type="Gene3D" id="1.20.120.1630">
    <property type="match status" value="1"/>
</dbReference>
<feature type="transmembrane region" description="Helical" evidence="10">
    <location>
        <begin position="140"/>
        <end position="159"/>
    </location>
</feature>
<dbReference type="AlphaFoldDB" id="A0A2G5BA41"/>
<dbReference type="PROSITE" id="PS51564">
    <property type="entry name" value="SAM_ICMT"/>
    <property type="match status" value="1"/>
</dbReference>
<evidence type="ECO:0000256" key="4">
    <source>
        <dbReference type="ARBA" id="ARBA00022603"/>
    </source>
</evidence>
<dbReference type="STRING" id="763665.A0A2G5BA41"/>
<protein>
    <recommendedName>
        <fullName evidence="3 10">Protein-S-isoprenylcysteine O-methyltransferase</fullName>
        <ecNumber evidence="3 10">2.1.1.100</ecNumber>
    </recommendedName>
</protein>
<feature type="transmembrane region" description="Helical" evidence="10">
    <location>
        <begin position="44"/>
        <end position="66"/>
    </location>
</feature>
<dbReference type="GO" id="GO:0004671">
    <property type="term" value="F:protein C-terminal S-isoprenylcysteine carboxyl O-methyltransferase activity"/>
    <property type="evidence" value="ECO:0007669"/>
    <property type="project" value="UniProtKB-EC"/>
</dbReference>
<dbReference type="GO" id="GO:0032259">
    <property type="term" value="P:methylation"/>
    <property type="evidence" value="ECO:0007669"/>
    <property type="project" value="UniProtKB-KW"/>
</dbReference>
<proteinExistence type="inferred from homology"/>
<evidence type="ECO:0000256" key="1">
    <source>
        <dbReference type="ARBA" id="ARBA00004141"/>
    </source>
</evidence>
<evidence type="ECO:0000256" key="10">
    <source>
        <dbReference type="RuleBase" id="RU362022"/>
    </source>
</evidence>
<dbReference type="GO" id="GO:0005789">
    <property type="term" value="C:endoplasmic reticulum membrane"/>
    <property type="evidence" value="ECO:0007669"/>
    <property type="project" value="UniProtKB-SubCell"/>
</dbReference>
<keyword evidence="10" id="KW-0256">Endoplasmic reticulum</keyword>
<dbReference type="PANTHER" id="PTHR12714">
    <property type="entry name" value="PROTEIN-S ISOPRENYLCYSTEINE O-METHYLTRANSFERASE"/>
    <property type="match status" value="1"/>
</dbReference>
<keyword evidence="6 10" id="KW-0949">S-adenosyl-L-methionine</keyword>
<accession>A0A2G5BA41</accession>
<keyword evidence="9 10" id="KW-0472">Membrane</keyword>
<evidence type="ECO:0000256" key="3">
    <source>
        <dbReference type="ARBA" id="ARBA00012151"/>
    </source>
</evidence>
<evidence type="ECO:0000256" key="6">
    <source>
        <dbReference type="ARBA" id="ARBA00022691"/>
    </source>
</evidence>
<evidence type="ECO:0000256" key="9">
    <source>
        <dbReference type="ARBA" id="ARBA00023136"/>
    </source>
</evidence>
<dbReference type="PANTHER" id="PTHR12714:SF9">
    <property type="entry name" value="PROTEIN-S-ISOPRENYLCYSTEINE O-METHYLTRANSFERASE"/>
    <property type="match status" value="1"/>
</dbReference>
<keyword evidence="5" id="KW-0808">Transferase</keyword>